<feature type="compositionally biased region" description="Polar residues" evidence="1">
    <location>
        <begin position="505"/>
        <end position="547"/>
    </location>
</feature>
<sequence length="547" mass="60130">MTPKRKINKRNVVAVNVGDIDQTDDPLPQSETYNDSETAEDDPADNIVTVTGTWNSLRTFPPNLPPSKPDSVSLVHTQADSSATTTKGMEYSTSLPSNAVTSNENNTVSALKMEKQNTTTAFNYSTIQTTGHNSTTSNPSTTSYRPTAYFLQQTTNSQGIAEGDNITAVCTGDVGNPPAEHVFEKYFNGKIFPLKDTFITTSILNMPENCSYYRTSNLTFQVMAEDNNAVIRCIVNSSMAGTYKYIETAPIEVYYHTTCNTLKRSSSDADKSTLPSCSTNSSSGTDEKHGNLKKDPTSVYIGVVAGVVVVLLVLLGCYLFKRKRKERDESTENNSSTNNLMHYCSKHAGESRLGAYDYVGLEVDAPVVSSGKKEQNFEDVRKHNKEYMKNQTNQEKNESKSPTSQLPVIYAEVNKATQLKNRPETSNQQDDDTYAGTQEGIYDQSVNRRHKENENAEQFDKIGDIKEQNSTDDSASSVKSNQKGSYVNQALNKGEKQVATVPPISRSSAGSQGYEQTSELSQNGFENVKGTDNTHTSTGQSINQTSF</sequence>
<proteinExistence type="predicted"/>
<dbReference type="Proteomes" id="UP000683360">
    <property type="component" value="Unassembled WGS sequence"/>
</dbReference>
<name>A0A8S3QRQ1_MYTED</name>
<dbReference type="AlphaFoldDB" id="A0A8S3QRQ1"/>
<keyword evidence="2" id="KW-1133">Transmembrane helix</keyword>
<keyword evidence="2" id="KW-0812">Transmembrane</keyword>
<evidence type="ECO:0000256" key="2">
    <source>
        <dbReference type="SAM" id="Phobius"/>
    </source>
</evidence>
<gene>
    <name evidence="3" type="ORF">MEDL_14263</name>
</gene>
<reference evidence="3" key="1">
    <citation type="submission" date="2021-03" db="EMBL/GenBank/DDBJ databases">
        <authorList>
            <person name="Bekaert M."/>
        </authorList>
    </citation>
    <scope>NUCLEOTIDE SEQUENCE</scope>
</reference>
<feature type="transmembrane region" description="Helical" evidence="2">
    <location>
        <begin position="299"/>
        <end position="320"/>
    </location>
</feature>
<feature type="compositionally biased region" description="Basic and acidic residues" evidence="1">
    <location>
        <begin position="451"/>
        <end position="469"/>
    </location>
</feature>
<feature type="region of interest" description="Disordered" evidence="1">
    <location>
        <begin position="416"/>
        <end position="435"/>
    </location>
</feature>
<feature type="region of interest" description="Disordered" evidence="1">
    <location>
        <begin position="81"/>
        <end position="102"/>
    </location>
</feature>
<keyword evidence="2" id="KW-0472">Membrane</keyword>
<feature type="region of interest" description="Disordered" evidence="1">
    <location>
        <begin position="264"/>
        <end position="292"/>
    </location>
</feature>
<evidence type="ECO:0000313" key="3">
    <source>
        <dbReference type="EMBL" id="CAG2199634.1"/>
    </source>
</evidence>
<evidence type="ECO:0000256" key="1">
    <source>
        <dbReference type="SAM" id="MobiDB-lite"/>
    </source>
</evidence>
<feature type="compositionally biased region" description="Polar residues" evidence="1">
    <location>
        <begin position="416"/>
        <end position="428"/>
    </location>
</feature>
<evidence type="ECO:0000313" key="4">
    <source>
        <dbReference type="Proteomes" id="UP000683360"/>
    </source>
</evidence>
<accession>A0A8S3QRQ1</accession>
<dbReference type="InterPro" id="IPR013783">
    <property type="entry name" value="Ig-like_fold"/>
</dbReference>
<comment type="caution">
    <text evidence="3">The sequence shown here is derived from an EMBL/GenBank/DDBJ whole genome shotgun (WGS) entry which is preliminary data.</text>
</comment>
<keyword evidence="4" id="KW-1185">Reference proteome</keyword>
<feature type="compositionally biased region" description="Polar residues" evidence="1">
    <location>
        <begin position="471"/>
        <end position="491"/>
    </location>
</feature>
<protein>
    <submittedName>
        <fullName evidence="3">Uncharacterized protein</fullName>
    </submittedName>
</protein>
<feature type="region of interest" description="Disordered" evidence="1">
    <location>
        <begin position="18"/>
        <end position="43"/>
    </location>
</feature>
<dbReference type="EMBL" id="CAJPWZ010000722">
    <property type="protein sequence ID" value="CAG2199634.1"/>
    <property type="molecule type" value="Genomic_DNA"/>
</dbReference>
<feature type="region of interest" description="Disordered" evidence="1">
    <location>
        <begin position="442"/>
        <end position="547"/>
    </location>
</feature>
<dbReference type="Gene3D" id="2.60.40.10">
    <property type="entry name" value="Immunoglobulins"/>
    <property type="match status" value="1"/>
</dbReference>
<dbReference type="OrthoDB" id="6158624at2759"/>
<feature type="compositionally biased region" description="Low complexity" evidence="1">
    <location>
        <begin position="272"/>
        <end position="284"/>
    </location>
</feature>
<organism evidence="3 4">
    <name type="scientific">Mytilus edulis</name>
    <name type="common">Blue mussel</name>
    <dbReference type="NCBI Taxonomy" id="6550"/>
    <lineage>
        <taxon>Eukaryota</taxon>
        <taxon>Metazoa</taxon>
        <taxon>Spiralia</taxon>
        <taxon>Lophotrochozoa</taxon>
        <taxon>Mollusca</taxon>
        <taxon>Bivalvia</taxon>
        <taxon>Autobranchia</taxon>
        <taxon>Pteriomorphia</taxon>
        <taxon>Mytilida</taxon>
        <taxon>Mytiloidea</taxon>
        <taxon>Mytilidae</taxon>
        <taxon>Mytilinae</taxon>
        <taxon>Mytilus</taxon>
    </lineage>
</organism>